<gene>
    <name evidence="1" type="ORF">ACFSYC_09825</name>
</gene>
<evidence type="ECO:0000313" key="1">
    <source>
        <dbReference type="EMBL" id="MFD2864982.1"/>
    </source>
</evidence>
<dbReference type="RefSeq" id="WP_377126461.1">
    <property type="nucleotide sequence ID" value="NZ_JBHUHN010000001.1"/>
</dbReference>
<reference evidence="2" key="1">
    <citation type="journal article" date="2019" name="Int. J. Syst. Evol. Microbiol.">
        <title>The Global Catalogue of Microorganisms (GCM) 10K type strain sequencing project: providing services to taxonomists for standard genome sequencing and annotation.</title>
        <authorList>
            <consortium name="The Broad Institute Genomics Platform"/>
            <consortium name="The Broad Institute Genome Sequencing Center for Infectious Disease"/>
            <person name="Wu L."/>
            <person name="Ma J."/>
        </authorList>
    </citation>
    <scope>NUCLEOTIDE SEQUENCE [LARGE SCALE GENOMIC DNA]</scope>
    <source>
        <strain evidence="2">KCTC 52232</strain>
    </source>
</reference>
<evidence type="ECO:0000313" key="2">
    <source>
        <dbReference type="Proteomes" id="UP001597601"/>
    </source>
</evidence>
<protein>
    <submittedName>
        <fullName evidence="1">Uncharacterized protein</fullName>
    </submittedName>
</protein>
<comment type="caution">
    <text evidence="1">The sequence shown here is derived from an EMBL/GenBank/DDBJ whole genome shotgun (WGS) entry which is preliminary data.</text>
</comment>
<dbReference type="Proteomes" id="UP001597601">
    <property type="component" value="Unassembled WGS sequence"/>
</dbReference>
<dbReference type="EMBL" id="JBHUON010000009">
    <property type="protein sequence ID" value="MFD2864982.1"/>
    <property type="molecule type" value="Genomic_DNA"/>
</dbReference>
<proteinExistence type="predicted"/>
<keyword evidence="2" id="KW-1185">Reference proteome</keyword>
<name>A0ABW5XP66_9SPHI</name>
<sequence length="98" mass="10503">MKNIDILAVGTHPEIMKTVKRLLDSKPGWRCTGASSAAHAIAGNEQTYYDVVLVCAGVSAEETRQLHAYFKSPVVQHYGGGSGLLYAEVCSALKIVLP</sequence>
<organism evidence="1 2">
    <name type="scientific">Mucilaginibacter antarcticus</name>
    <dbReference type="NCBI Taxonomy" id="1855725"/>
    <lineage>
        <taxon>Bacteria</taxon>
        <taxon>Pseudomonadati</taxon>
        <taxon>Bacteroidota</taxon>
        <taxon>Sphingobacteriia</taxon>
        <taxon>Sphingobacteriales</taxon>
        <taxon>Sphingobacteriaceae</taxon>
        <taxon>Mucilaginibacter</taxon>
    </lineage>
</organism>
<accession>A0ABW5XP66</accession>